<evidence type="ECO:0000256" key="7">
    <source>
        <dbReference type="ARBA" id="ARBA00022898"/>
    </source>
</evidence>
<keyword evidence="6" id="KW-0808">Transferase</keyword>
<dbReference type="SUPFAM" id="SSF53756">
    <property type="entry name" value="UDP-Glycosyltransferase/glycogen phosphorylase"/>
    <property type="match status" value="1"/>
</dbReference>
<dbReference type="Proteomes" id="UP000321523">
    <property type="component" value="Unassembled WGS sequence"/>
</dbReference>
<name>A0A512E232_9PROT</name>
<keyword evidence="8" id="KW-0119">Carbohydrate metabolism</keyword>
<protein>
    <recommendedName>
        <fullName evidence="4">glycogen phosphorylase</fullName>
        <ecNumber evidence="4">2.4.1.1</ecNumber>
    </recommendedName>
</protein>
<dbReference type="EC" id="2.4.1.1" evidence="4"/>
<evidence type="ECO:0000256" key="6">
    <source>
        <dbReference type="ARBA" id="ARBA00022679"/>
    </source>
</evidence>
<accession>A0A512E232</accession>
<evidence type="ECO:0000256" key="8">
    <source>
        <dbReference type="ARBA" id="ARBA00023277"/>
    </source>
</evidence>
<dbReference type="PANTHER" id="PTHR42655:SF1">
    <property type="entry name" value="GLYCOGEN PHOSPHORYLASE"/>
    <property type="match status" value="1"/>
</dbReference>
<comment type="caution">
    <text evidence="10">The sequence shown here is derived from an EMBL/GenBank/DDBJ whole genome shotgun (WGS) entry which is preliminary data.</text>
</comment>
<dbReference type="InterPro" id="IPR052182">
    <property type="entry name" value="Glycogen/Maltodextrin_Phosph"/>
</dbReference>
<dbReference type="GO" id="GO:0030170">
    <property type="term" value="F:pyridoxal phosphate binding"/>
    <property type="evidence" value="ECO:0007669"/>
    <property type="project" value="InterPro"/>
</dbReference>
<evidence type="ECO:0000256" key="2">
    <source>
        <dbReference type="ARBA" id="ARBA00001933"/>
    </source>
</evidence>
<evidence type="ECO:0000256" key="3">
    <source>
        <dbReference type="ARBA" id="ARBA00006047"/>
    </source>
</evidence>
<dbReference type="OrthoDB" id="7229284at2"/>
<evidence type="ECO:0000256" key="1">
    <source>
        <dbReference type="ARBA" id="ARBA00001275"/>
    </source>
</evidence>
<sequence length="562" mass="62775">MIDAFTQRSRIAYFSMEIALRPEIHTYAGGLGILAGDTVRSCADLELPVVFVTLVSRDGYLRQSIGEDGRQIEQPDPWEPERWARPLGAKVAVAIEGRDVWVRPWLYRHKGALGYEVPVLLLDTMLDENAPQDRDICRSLYGGDSGYRLNQEIVLGIGGYRLLRALGFEIETYHMNEGHSALLALEMLHGHRHLNGNTAEHAGYDPEVARQHCVFTTHTPVEAGHDRFPYDMVEGKLKGVVDIAALRAVAGGQDLNMTRLALNLSGYVNGVAKRHAEISRQLFPGYRVHAITNGVHVETWTCGSFAQLYQRHFPNWGHEPEVLVRADGLDDAAVWEAHRRAKLALLNRIAQETGSSLSPDTLILGFARRMTGYKRLDLLFSDLDRLRALAKTHPFQIVIAGKAHPHDEDGKRVIQALHRRKAELAADIPVAFLANYGMDLARLLTSGSDVWLNTPLPPLEASGTSGMKAALNGVLNLGVLDGWWMEACIDGTTGWAIGDADLGTADDDAEDLYRRLEGDVLPLYYGDRARWIWMMKQSISKIASYFNSQRMMRRYASEAYLR</sequence>
<evidence type="ECO:0000313" key="10">
    <source>
        <dbReference type="EMBL" id="GEO42530.1"/>
    </source>
</evidence>
<dbReference type="GO" id="GO:0008184">
    <property type="term" value="F:glycogen phosphorylase activity"/>
    <property type="evidence" value="ECO:0007669"/>
    <property type="project" value="InterPro"/>
</dbReference>
<reference evidence="10 11" key="1">
    <citation type="submission" date="2019-07" db="EMBL/GenBank/DDBJ databases">
        <title>Whole genome shotgun sequence of Skermanella aerolata NBRC 106429.</title>
        <authorList>
            <person name="Hosoyama A."/>
            <person name="Uohara A."/>
            <person name="Ohji S."/>
            <person name="Ichikawa N."/>
        </authorList>
    </citation>
    <scope>NUCLEOTIDE SEQUENCE [LARGE SCALE GENOMIC DNA]</scope>
    <source>
        <strain evidence="10 11">NBRC 106429</strain>
    </source>
</reference>
<dbReference type="EMBL" id="BJYZ01000043">
    <property type="protein sequence ID" value="GEO42530.1"/>
    <property type="molecule type" value="Genomic_DNA"/>
</dbReference>
<dbReference type="InterPro" id="IPR000811">
    <property type="entry name" value="Glyco_trans_35"/>
</dbReference>
<keyword evidence="11" id="KW-1185">Reference proteome</keyword>
<dbReference type="InterPro" id="IPR011834">
    <property type="entry name" value="Agluc_phsphrylas"/>
</dbReference>
<comment type="catalytic activity">
    <reaction evidence="1">
        <text>[(1-&gt;4)-alpha-D-glucosyl](n) + phosphate = [(1-&gt;4)-alpha-D-glucosyl](n-1) + alpha-D-glucose 1-phosphate</text>
        <dbReference type="Rhea" id="RHEA:41732"/>
        <dbReference type="Rhea" id="RHEA-COMP:9584"/>
        <dbReference type="Rhea" id="RHEA-COMP:9586"/>
        <dbReference type="ChEBI" id="CHEBI:15444"/>
        <dbReference type="ChEBI" id="CHEBI:43474"/>
        <dbReference type="ChEBI" id="CHEBI:58601"/>
        <dbReference type="EC" id="2.4.1.1"/>
    </reaction>
</comment>
<dbReference type="Pfam" id="PF00343">
    <property type="entry name" value="Phosphorylase"/>
    <property type="match status" value="1"/>
</dbReference>
<dbReference type="InterPro" id="IPR035090">
    <property type="entry name" value="Pyridoxal_P_attach_site"/>
</dbReference>
<comment type="cofactor">
    <cofactor evidence="2">
        <name>pyridoxal 5'-phosphate</name>
        <dbReference type="ChEBI" id="CHEBI:597326"/>
    </cofactor>
</comment>
<evidence type="ECO:0000256" key="4">
    <source>
        <dbReference type="ARBA" id="ARBA00012591"/>
    </source>
</evidence>
<evidence type="ECO:0000256" key="9">
    <source>
        <dbReference type="ARBA" id="ARBA00025174"/>
    </source>
</evidence>
<evidence type="ECO:0000313" key="11">
    <source>
        <dbReference type="Proteomes" id="UP000321523"/>
    </source>
</evidence>
<gene>
    <name evidence="10" type="ORF">SAE02_66780</name>
</gene>
<keyword evidence="5" id="KW-0328">Glycosyltransferase</keyword>
<evidence type="ECO:0000256" key="5">
    <source>
        <dbReference type="ARBA" id="ARBA00022676"/>
    </source>
</evidence>
<comment type="function">
    <text evidence="9">Phosphorylase is an important allosteric enzyme in carbohydrate metabolism. Enzymes from different sources differ in their regulatory mechanisms and in their natural substrates. However, all known phosphorylases share catalytic and structural properties.</text>
</comment>
<proteinExistence type="inferred from homology"/>
<organism evidence="10 11">
    <name type="scientific">Skermanella aerolata</name>
    <dbReference type="NCBI Taxonomy" id="393310"/>
    <lineage>
        <taxon>Bacteria</taxon>
        <taxon>Pseudomonadati</taxon>
        <taxon>Pseudomonadota</taxon>
        <taxon>Alphaproteobacteria</taxon>
        <taxon>Rhodospirillales</taxon>
        <taxon>Azospirillaceae</taxon>
        <taxon>Skermanella</taxon>
    </lineage>
</organism>
<dbReference type="RefSeq" id="WP_044436270.1">
    <property type="nucleotide sequence ID" value="NZ_BJYZ01000043.1"/>
</dbReference>
<keyword evidence="7" id="KW-0663">Pyridoxal phosphate</keyword>
<dbReference type="PROSITE" id="PS00102">
    <property type="entry name" value="PHOSPHORYLASE"/>
    <property type="match status" value="1"/>
</dbReference>
<comment type="similarity">
    <text evidence="3">Belongs to the glycogen phosphorylase family.</text>
</comment>
<dbReference type="GO" id="GO:0005975">
    <property type="term" value="P:carbohydrate metabolic process"/>
    <property type="evidence" value="ECO:0007669"/>
    <property type="project" value="InterPro"/>
</dbReference>
<dbReference type="Gene3D" id="3.40.50.2000">
    <property type="entry name" value="Glycogen Phosphorylase B"/>
    <property type="match status" value="3"/>
</dbReference>
<dbReference type="AlphaFoldDB" id="A0A512E232"/>
<dbReference type="PANTHER" id="PTHR42655">
    <property type="entry name" value="GLYCOGEN PHOSPHORYLASE"/>
    <property type="match status" value="1"/>
</dbReference>
<dbReference type="NCBIfam" id="TIGR02094">
    <property type="entry name" value="more_P_ylases"/>
    <property type="match status" value="1"/>
</dbReference>